<dbReference type="CDD" id="cd23659">
    <property type="entry name" value="USP_At3g01520-like"/>
    <property type="match status" value="1"/>
</dbReference>
<dbReference type="RefSeq" id="WP_012875684.1">
    <property type="nucleotide sequence ID" value="NC_013525.1"/>
</dbReference>
<evidence type="ECO:0000313" key="4">
    <source>
        <dbReference type="Proteomes" id="UP000000323"/>
    </source>
</evidence>
<proteinExistence type="inferred from homology"/>
<dbReference type="PANTHER" id="PTHR46268">
    <property type="entry name" value="STRESS RESPONSE PROTEIN NHAX"/>
    <property type="match status" value="1"/>
</dbReference>
<evidence type="ECO:0000256" key="1">
    <source>
        <dbReference type="ARBA" id="ARBA00008791"/>
    </source>
</evidence>
<comment type="similarity">
    <text evidence="1">Belongs to the universal stress protein A family.</text>
</comment>
<dbReference type="eggNOG" id="COG0589">
    <property type="taxonomic scope" value="Bacteria"/>
</dbReference>
<gene>
    <name evidence="3" type="ordered locus">Tter_1744</name>
</gene>
<dbReference type="Pfam" id="PF00582">
    <property type="entry name" value="Usp"/>
    <property type="match status" value="2"/>
</dbReference>
<name>D1CCY5_THET1</name>
<dbReference type="InterPro" id="IPR006016">
    <property type="entry name" value="UspA"/>
</dbReference>
<keyword evidence="4" id="KW-1185">Reference proteome</keyword>
<dbReference type="PRINTS" id="PR01438">
    <property type="entry name" value="UNVRSLSTRESS"/>
</dbReference>
<dbReference type="InterPro" id="IPR006015">
    <property type="entry name" value="Universal_stress_UspA"/>
</dbReference>
<evidence type="ECO:0000313" key="3">
    <source>
        <dbReference type="EMBL" id="ACZ42650.1"/>
    </source>
</evidence>
<dbReference type="Gene3D" id="3.40.50.620">
    <property type="entry name" value="HUPs"/>
    <property type="match status" value="1"/>
</dbReference>
<organism evidence="3 4">
    <name type="scientific">Thermobaculum terrenum (strain ATCC BAA-798 / CCMEE 7001 / YNP1)</name>
    <dbReference type="NCBI Taxonomy" id="525904"/>
    <lineage>
        <taxon>Bacteria</taxon>
        <taxon>Bacillati</taxon>
        <taxon>Chloroflexota</taxon>
        <taxon>Chloroflexia</taxon>
        <taxon>Candidatus Thermobaculales</taxon>
        <taxon>Candidatus Thermobaculaceae</taxon>
        <taxon>Thermobaculum</taxon>
    </lineage>
</organism>
<sequence>MAEAQFPRTLLLATDGLQDSALALDAALDLASRAGADLHVVHVWQAPPPFAPVGMVPVVVEDQSSEVESAARNLLEKEVEKVRSRGVTSVHPHLLSGRPAEEILSVARQIEADLIIIGSRGKSGLERLMMGSTSEEVVHHAHVPVLVLRGGADVWPPHKVVVGDDFSEEAERAAEIAAAIAKLLGCGLELITAYPTPVHPRRHPEVLSELLQSLQESSSQRSENLRGKFQVEVKPVVEAGDPAEVLLRHSDRDGEPTLVVVGARGLGAVQRMLLGSVSTKILRTSRNPVLVCPRPR</sequence>
<dbReference type="OrthoDB" id="6174426at2"/>
<dbReference type="Gene3D" id="3.40.50.12370">
    <property type="match status" value="1"/>
</dbReference>
<reference evidence="4" key="1">
    <citation type="journal article" date="2010" name="Stand. Genomic Sci.">
        <title>Complete genome sequence of 'Thermobaculum terrenum' type strain (YNP1).</title>
        <authorList>
            <person name="Kiss H."/>
            <person name="Cleland D."/>
            <person name="Lapidus A."/>
            <person name="Lucas S."/>
            <person name="Glavina Del Rio T."/>
            <person name="Nolan M."/>
            <person name="Tice H."/>
            <person name="Han C."/>
            <person name="Goodwin L."/>
            <person name="Pitluck S."/>
            <person name="Liolios K."/>
            <person name="Ivanova N."/>
            <person name="Mavromatis K."/>
            <person name="Ovchinnikova G."/>
            <person name="Pati A."/>
            <person name="Chen A."/>
            <person name="Palaniappan K."/>
            <person name="Land M."/>
            <person name="Hauser L."/>
            <person name="Chang Y."/>
            <person name="Jeffries C."/>
            <person name="Lu M."/>
            <person name="Brettin T."/>
            <person name="Detter J."/>
            <person name="Goker M."/>
            <person name="Tindall B."/>
            <person name="Beck B."/>
            <person name="McDermott T."/>
            <person name="Woyke T."/>
            <person name="Bristow J."/>
            <person name="Eisen J."/>
            <person name="Markowitz V."/>
            <person name="Hugenholtz P."/>
            <person name="Kyrpides N."/>
            <person name="Klenk H."/>
            <person name="Cheng J."/>
        </authorList>
    </citation>
    <scope>NUCLEOTIDE SEQUENCE [LARGE SCALE GENOMIC DNA]</scope>
    <source>
        <strain evidence="4">ATCC BAA-798 / YNP1</strain>
    </source>
</reference>
<dbReference type="EMBL" id="CP001825">
    <property type="protein sequence ID" value="ACZ42650.1"/>
    <property type="molecule type" value="Genomic_DNA"/>
</dbReference>
<dbReference type="InterPro" id="IPR014729">
    <property type="entry name" value="Rossmann-like_a/b/a_fold"/>
</dbReference>
<dbReference type="HOGENOM" id="CLU_049301_2_1_0"/>
<dbReference type="STRING" id="525904.Tter_1744"/>
<feature type="domain" description="UspA" evidence="2">
    <location>
        <begin position="8"/>
        <end position="149"/>
    </location>
</feature>
<feature type="domain" description="UspA" evidence="2">
    <location>
        <begin position="158"/>
        <end position="293"/>
    </location>
</feature>
<dbReference type="PANTHER" id="PTHR46268:SF6">
    <property type="entry name" value="UNIVERSAL STRESS PROTEIN UP12"/>
    <property type="match status" value="1"/>
</dbReference>
<protein>
    <submittedName>
        <fullName evidence="3">UspA domain protein</fullName>
    </submittedName>
</protein>
<evidence type="ECO:0000259" key="2">
    <source>
        <dbReference type="Pfam" id="PF00582"/>
    </source>
</evidence>
<dbReference type="KEGG" id="ttr:Tter_1744"/>
<dbReference type="Proteomes" id="UP000000323">
    <property type="component" value="Chromosome 1"/>
</dbReference>
<dbReference type="AlphaFoldDB" id="D1CCY5"/>
<accession>D1CCY5</accession>
<dbReference type="SUPFAM" id="SSF52402">
    <property type="entry name" value="Adenine nucleotide alpha hydrolases-like"/>
    <property type="match status" value="2"/>
</dbReference>